<sequence length="153" mass="16896">MFLTSLMGEAKIETKKLTSLNAATHQPAISDPDRALHYKLVLAGGPKQTSKELLDEADLWWASRGTRQAGTARAAMGLGLLNAPCVPSMVNYKELWVPTEGQLSLLEEVCETMLYKKDENDELLGDWKVGGGYRNWDFSWETLKKALGLVASP</sequence>
<evidence type="ECO:0000313" key="1">
    <source>
        <dbReference type="EMBL" id="CAE7678382.1"/>
    </source>
</evidence>
<dbReference type="OrthoDB" id="407801at2759"/>
<reference evidence="1" key="1">
    <citation type="submission" date="2021-02" db="EMBL/GenBank/DDBJ databases">
        <authorList>
            <person name="Dougan E. K."/>
            <person name="Rhodes N."/>
            <person name="Thang M."/>
            <person name="Chan C."/>
        </authorList>
    </citation>
    <scope>NUCLEOTIDE SEQUENCE</scope>
</reference>
<name>A0A812WDY8_9DINO</name>
<organism evidence="1 2">
    <name type="scientific">Symbiodinium necroappetens</name>
    <dbReference type="NCBI Taxonomy" id="1628268"/>
    <lineage>
        <taxon>Eukaryota</taxon>
        <taxon>Sar</taxon>
        <taxon>Alveolata</taxon>
        <taxon>Dinophyceae</taxon>
        <taxon>Suessiales</taxon>
        <taxon>Symbiodiniaceae</taxon>
        <taxon>Symbiodinium</taxon>
    </lineage>
</organism>
<evidence type="ECO:0000313" key="2">
    <source>
        <dbReference type="Proteomes" id="UP000601435"/>
    </source>
</evidence>
<dbReference type="Proteomes" id="UP000601435">
    <property type="component" value="Unassembled WGS sequence"/>
</dbReference>
<dbReference type="EMBL" id="CAJNJA010033371">
    <property type="protein sequence ID" value="CAE7678382.1"/>
    <property type="molecule type" value="Genomic_DNA"/>
</dbReference>
<proteinExistence type="predicted"/>
<keyword evidence="2" id="KW-1185">Reference proteome</keyword>
<gene>
    <name evidence="1" type="ORF">SNEC2469_LOCUS19484</name>
</gene>
<accession>A0A812WDY8</accession>
<dbReference type="AlphaFoldDB" id="A0A812WDY8"/>
<comment type="caution">
    <text evidence="1">The sequence shown here is derived from an EMBL/GenBank/DDBJ whole genome shotgun (WGS) entry which is preliminary data.</text>
</comment>
<protein>
    <submittedName>
        <fullName evidence="1">Uncharacterized protein</fullName>
    </submittedName>
</protein>